<reference evidence="1" key="1">
    <citation type="journal article" date="2015" name="Nature">
        <title>Complex archaea that bridge the gap between prokaryotes and eukaryotes.</title>
        <authorList>
            <person name="Spang A."/>
            <person name="Saw J.H."/>
            <person name="Jorgensen S.L."/>
            <person name="Zaremba-Niedzwiedzka K."/>
            <person name="Martijn J."/>
            <person name="Lind A.E."/>
            <person name="van Eijk R."/>
            <person name="Schleper C."/>
            <person name="Guy L."/>
            <person name="Ettema T.J."/>
        </authorList>
    </citation>
    <scope>NUCLEOTIDE SEQUENCE</scope>
</reference>
<evidence type="ECO:0000313" key="1">
    <source>
        <dbReference type="EMBL" id="KKK63172.1"/>
    </source>
</evidence>
<feature type="non-terminal residue" evidence="1">
    <location>
        <position position="62"/>
    </location>
</feature>
<accession>A0A0F8X246</accession>
<dbReference type="AlphaFoldDB" id="A0A0F8X246"/>
<comment type="caution">
    <text evidence="1">The sequence shown here is derived from an EMBL/GenBank/DDBJ whole genome shotgun (WGS) entry which is preliminary data.</text>
</comment>
<gene>
    <name evidence="1" type="ORF">LCGC14_2996980</name>
</gene>
<dbReference type="EMBL" id="LAZR01061642">
    <property type="protein sequence ID" value="KKK63172.1"/>
    <property type="molecule type" value="Genomic_DNA"/>
</dbReference>
<organism evidence="1">
    <name type="scientific">marine sediment metagenome</name>
    <dbReference type="NCBI Taxonomy" id="412755"/>
    <lineage>
        <taxon>unclassified sequences</taxon>
        <taxon>metagenomes</taxon>
        <taxon>ecological metagenomes</taxon>
    </lineage>
</organism>
<protein>
    <submittedName>
        <fullName evidence="1">Uncharacterized protein</fullName>
    </submittedName>
</protein>
<name>A0A0F8X246_9ZZZZ</name>
<proteinExistence type="predicted"/>
<sequence length="62" mass="6747">MNLAPSAVPVPAPTWPGAWPRLPQDCSHSACLISSKRSPSILPAPLDQFHLRTLHDEDLHAV</sequence>